<dbReference type="InterPro" id="IPR036282">
    <property type="entry name" value="Glutathione-S-Trfase_C_sf"/>
</dbReference>
<dbReference type="InterPro" id="IPR004045">
    <property type="entry name" value="Glutathione_S-Trfase_N"/>
</dbReference>
<dbReference type="FunFam" id="3.40.30.10:FF:000331">
    <property type="entry name" value="Glutathione S-transferase"/>
    <property type="match status" value="1"/>
</dbReference>
<dbReference type="CDD" id="cd03046">
    <property type="entry name" value="GST_N_GTT1_like"/>
    <property type="match status" value="1"/>
</dbReference>
<dbReference type="Gene3D" id="3.40.30.10">
    <property type="entry name" value="Glutaredoxin"/>
    <property type="match status" value="1"/>
</dbReference>
<dbReference type="SFLD" id="SFLDS00019">
    <property type="entry name" value="Glutathione_Transferase_(cytos"/>
    <property type="match status" value="1"/>
</dbReference>
<dbReference type="SUPFAM" id="SSF52833">
    <property type="entry name" value="Thioredoxin-like"/>
    <property type="match status" value="1"/>
</dbReference>
<keyword evidence="5" id="KW-1185">Reference proteome</keyword>
<sequence length="217" mass="24598">MPGQVTIWTYDWVPKAPRGYVRDLRLRWALEEAGIGYAVATVPFDDRGPDHLARQPFAQVPFLDDGDIRIFESGACLLHLAEKSEALMPREPQEKADTLQWFVAALNSVEMVTVPWWFIDMSGQAENLLAGWMQQRFERLEAVLETREWLAATCFTVADIMMSDVLRIPNDLGKLENYPALGAYVARSCSRPAFRKARRDQLAHFEAADAAKAQARN</sequence>
<reference evidence="5" key="1">
    <citation type="submission" date="2006-12" db="EMBL/GenBank/DDBJ databases">
        <title>Complete sequence of chromosome 1 of Paracoccus denitrificans PD1222.</title>
        <authorList>
            <person name="Copeland A."/>
            <person name="Lucas S."/>
            <person name="Lapidus A."/>
            <person name="Barry K."/>
            <person name="Detter J.C."/>
            <person name="Glavina del Rio T."/>
            <person name="Hammon N."/>
            <person name="Israni S."/>
            <person name="Dalin E."/>
            <person name="Tice H."/>
            <person name="Pitluck S."/>
            <person name="Munk A.C."/>
            <person name="Brettin T."/>
            <person name="Bruce D."/>
            <person name="Han C."/>
            <person name="Tapia R."/>
            <person name="Gilna P."/>
            <person name="Schmutz J."/>
            <person name="Larimer F."/>
            <person name="Land M."/>
            <person name="Hauser L."/>
            <person name="Kyrpides N."/>
            <person name="Lykidis A."/>
            <person name="Spiro S."/>
            <person name="Richardson D.J."/>
            <person name="Moir J.W.B."/>
            <person name="Ferguson S.J."/>
            <person name="van Spanning R.J.M."/>
            <person name="Richardson P."/>
        </authorList>
    </citation>
    <scope>NUCLEOTIDE SEQUENCE [LARGE SCALE GENOMIC DNA]</scope>
    <source>
        <strain evidence="5">Pd 1222</strain>
    </source>
</reference>
<dbReference type="InterPro" id="IPR004046">
    <property type="entry name" value="GST_C"/>
</dbReference>
<dbReference type="CDD" id="cd03207">
    <property type="entry name" value="GST_C_8"/>
    <property type="match status" value="1"/>
</dbReference>
<dbReference type="InterPro" id="IPR010987">
    <property type="entry name" value="Glutathione-S-Trfase_C-like"/>
</dbReference>
<name>A1B572_PARDP</name>
<dbReference type="GO" id="GO:0016740">
    <property type="term" value="F:transferase activity"/>
    <property type="evidence" value="ECO:0007669"/>
    <property type="project" value="UniProtKB-KW"/>
</dbReference>
<dbReference type="InterPro" id="IPR040079">
    <property type="entry name" value="Glutathione_S-Trfase"/>
</dbReference>
<dbReference type="Proteomes" id="UP000000361">
    <property type="component" value="Chromosome 1"/>
</dbReference>
<protein>
    <submittedName>
        <fullName evidence="4">Glutathione S-transferase, N-terminal domain</fullName>
    </submittedName>
</protein>
<feature type="domain" description="GST C-terminal" evidence="3">
    <location>
        <begin position="91"/>
        <end position="217"/>
    </location>
</feature>
<dbReference type="eggNOG" id="COG0625">
    <property type="taxonomic scope" value="Bacteria"/>
</dbReference>
<dbReference type="HOGENOM" id="CLU_011226_6_4_5"/>
<evidence type="ECO:0000313" key="4">
    <source>
        <dbReference type="EMBL" id="ABL70666.1"/>
    </source>
</evidence>
<gene>
    <name evidence="4" type="ordered locus">Pden_2579</name>
</gene>
<dbReference type="OrthoDB" id="9811242at2"/>
<dbReference type="Pfam" id="PF00043">
    <property type="entry name" value="GST_C"/>
    <property type="match status" value="1"/>
</dbReference>
<evidence type="ECO:0000259" key="3">
    <source>
        <dbReference type="PROSITE" id="PS50405"/>
    </source>
</evidence>
<organism evidence="4 5">
    <name type="scientific">Paracoccus denitrificans (strain Pd 1222)</name>
    <dbReference type="NCBI Taxonomy" id="318586"/>
    <lineage>
        <taxon>Bacteria</taxon>
        <taxon>Pseudomonadati</taxon>
        <taxon>Pseudomonadota</taxon>
        <taxon>Alphaproteobacteria</taxon>
        <taxon>Rhodobacterales</taxon>
        <taxon>Paracoccaceae</taxon>
        <taxon>Paracoccus</taxon>
    </lineage>
</organism>
<evidence type="ECO:0000259" key="2">
    <source>
        <dbReference type="PROSITE" id="PS50404"/>
    </source>
</evidence>
<dbReference type="PROSITE" id="PS50404">
    <property type="entry name" value="GST_NTER"/>
    <property type="match status" value="1"/>
</dbReference>
<dbReference type="Pfam" id="PF02798">
    <property type="entry name" value="GST_N"/>
    <property type="match status" value="1"/>
</dbReference>
<dbReference type="PANTHER" id="PTHR44051:SF8">
    <property type="entry name" value="GLUTATHIONE S-TRANSFERASE GSTA"/>
    <property type="match status" value="1"/>
</dbReference>
<dbReference type="SUPFAM" id="SSF47616">
    <property type="entry name" value="GST C-terminal domain-like"/>
    <property type="match status" value="1"/>
</dbReference>
<dbReference type="EMBL" id="CP000489">
    <property type="protein sequence ID" value="ABL70666.1"/>
    <property type="molecule type" value="Genomic_DNA"/>
</dbReference>
<dbReference type="Gene3D" id="1.20.1050.10">
    <property type="match status" value="1"/>
</dbReference>
<accession>A1B572</accession>
<dbReference type="PROSITE" id="PS50405">
    <property type="entry name" value="GST_CTER"/>
    <property type="match status" value="1"/>
</dbReference>
<keyword evidence="4" id="KW-0808">Transferase</keyword>
<dbReference type="AlphaFoldDB" id="A1B572"/>
<feature type="domain" description="GST N-terminal" evidence="2">
    <location>
        <begin position="10"/>
        <end position="88"/>
    </location>
</feature>
<dbReference type="InterPro" id="IPR036249">
    <property type="entry name" value="Thioredoxin-like_sf"/>
</dbReference>
<evidence type="ECO:0000256" key="1">
    <source>
        <dbReference type="RuleBase" id="RU003494"/>
    </source>
</evidence>
<evidence type="ECO:0000313" key="5">
    <source>
        <dbReference type="Proteomes" id="UP000000361"/>
    </source>
</evidence>
<comment type="similarity">
    <text evidence="1">Belongs to the GST superfamily.</text>
</comment>
<proteinExistence type="inferred from homology"/>
<dbReference type="STRING" id="318586.Pden_2579"/>
<dbReference type="KEGG" id="pde:Pden_2579"/>
<dbReference type="EnsemblBacteria" id="ABL70666">
    <property type="protein sequence ID" value="ABL70666"/>
    <property type="gene ID" value="Pden_2579"/>
</dbReference>
<dbReference type="SFLD" id="SFLDG00358">
    <property type="entry name" value="Main_(cytGST)"/>
    <property type="match status" value="1"/>
</dbReference>
<dbReference type="PANTHER" id="PTHR44051">
    <property type="entry name" value="GLUTATHIONE S-TRANSFERASE-RELATED"/>
    <property type="match status" value="1"/>
</dbReference>